<dbReference type="SMART" id="SM00349">
    <property type="entry name" value="KRAB"/>
    <property type="match status" value="1"/>
</dbReference>
<evidence type="ECO:0000259" key="1">
    <source>
        <dbReference type="PROSITE" id="PS50805"/>
    </source>
</evidence>
<dbReference type="Proteomes" id="UP000694398">
    <property type="component" value="Unassembled WGS sequence"/>
</dbReference>
<evidence type="ECO:0000313" key="3">
    <source>
        <dbReference type="Proteomes" id="UP000694398"/>
    </source>
</evidence>
<dbReference type="PANTHER" id="PTHR23232:SF158">
    <property type="entry name" value="KRAB DOMAIN-CONTAINING PROTEIN 5"/>
    <property type="match status" value="1"/>
</dbReference>
<dbReference type="CDD" id="cd07765">
    <property type="entry name" value="KRAB_A-box"/>
    <property type="match status" value="1"/>
</dbReference>
<sequence length="75" mass="8709">MALLTFRDVVIDFSVEEWECLDPAQRTLYRDVMLENYRNVFSLGLAVSKPHLVTCLEQSRDPWNVETQKRAAVPP</sequence>
<feature type="domain" description="KRAB" evidence="1">
    <location>
        <begin position="4"/>
        <end position="75"/>
    </location>
</feature>
<evidence type="ECO:0000313" key="2">
    <source>
        <dbReference type="Ensembl" id="ENSCLAP00000011151.1"/>
    </source>
</evidence>
<dbReference type="Gene3D" id="6.10.140.140">
    <property type="match status" value="1"/>
</dbReference>
<dbReference type="Ensembl" id="ENSCLAT00000011287.1">
    <property type="protein sequence ID" value="ENSCLAP00000011151.1"/>
    <property type="gene ID" value="ENSCLAG00000007705.1"/>
</dbReference>
<proteinExistence type="predicted"/>
<dbReference type="SUPFAM" id="SSF109640">
    <property type="entry name" value="KRAB domain (Kruppel-associated box)"/>
    <property type="match status" value="1"/>
</dbReference>
<reference evidence="2" key="1">
    <citation type="submission" date="2025-08" db="UniProtKB">
        <authorList>
            <consortium name="Ensembl"/>
        </authorList>
    </citation>
    <scope>IDENTIFICATION</scope>
</reference>
<dbReference type="PANTHER" id="PTHR23232">
    <property type="entry name" value="KRAB DOMAIN C2H2 ZINC FINGER"/>
    <property type="match status" value="1"/>
</dbReference>
<dbReference type="InterPro" id="IPR001909">
    <property type="entry name" value="KRAB"/>
</dbReference>
<dbReference type="OMA" id="QKMIFTK"/>
<dbReference type="Pfam" id="PF01352">
    <property type="entry name" value="KRAB"/>
    <property type="match status" value="1"/>
</dbReference>
<organism evidence="2 3">
    <name type="scientific">Chinchilla lanigera</name>
    <name type="common">Long-tailed chinchilla</name>
    <name type="synonym">Chinchilla villidera</name>
    <dbReference type="NCBI Taxonomy" id="34839"/>
    <lineage>
        <taxon>Eukaryota</taxon>
        <taxon>Metazoa</taxon>
        <taxon>Chordata</taxon>
        <taxon>Craniata</taxon>
        <taxon>Vertebrata</taxon>
        <taxon>Euteleostomi</taxon>
        <taxon>Mammalia</taxon>
        <taxon>Eutheria</taxon>
        <taxon>Euarchontoglires</taxon>
        <taxon>Glires</taxon>
        <taxon>Rodentia</taxon>
        <taxon>Hystricomorpha</taxon>
        <taxon>Chinchillidae</taxon>
        <taxon>Chinchilla</taxon>
    </lineage>
</organism>
<dbReference type="GeneTree" id="ENSGT01150000286936"/>
<dbReference type="InterPro" id="IPR036051">
    <property type="entry name" value="KRAB_dom_sf"/>
</dbReference>
<dbReference type="InterPro" id="IPR050169">
    <property type="entry name" value="Krueppel_C2H2_ZnF"/>
</dbReference>
<gene>
    <name evidence="2" type="primary">LOC102009861</name>
</gene>
<accession>A0A8C2VDK1</accession>
<dbReference type="PROSITE" id="PS50805">
    <property type="entry name" value="KRAB"/>
    <property type="match status" value="1"/>
</dbReference>
<keyword evidence="3" id="KW-1185">Reference proteome</keyword>
<name>A0A8C2VDK1_CHILA</name>
<protein>
    <submittedName>
        <fullName evidence="2">Zinc finger protein 420-like</fullName>
    </submittedName>
</protein>
<dbReference type="GO" id="GO:0006355">
    <property type="term" value="P:regulation of DNA-templated transcription"/>
    <property type="evidence" value="ECO:0007669"/>
    <property type="project" value="InterPro"/>
</dbReference>
<reference evidence="2" key="2">
    <citation type="submission" date="2025-09" db="UniProtKB">
        <authorList>
            <consortium name="Ensembl"/>
        </authorList>
    </citation>
    <scope>IDENTIFICATION</scope>
</reference>
<dbReference type="AlphaFoldDB" id="A0A8C2VDK1"/>